<dbReference type="Proteomes" id="UP001464891">
    <property type="component" value="Unassembled WGS sequence"/>
</dbReference>
<dbReference type="PANTHER" id="PTHR11985:SF15">
    <property type="entry name" value="GLYCEROL-3-PHOSPHATE DEHYDROGENASE, MITOCHONDRIAL"/>
    <property type="match status" value="1"/>
</dbReference>
<organism evidence="8 9">
    <name type="scientific">Trichocoleus desertorum GB2-A4</name>
    <dbReference type="NCBI Taxonomy" id="2933944"/>
    <lineage>
        <taxon>Bacteria</taxon>
        <taxon>Bacillati</taxon>
        <taxon>Cyanobacteriota</taxon>
        <taxon>Cyanophyceae</taxon>
        <taxon>Leptolyngbyales</taxon>
        <taxon>Trichocoleusaceae</taxon>
        <taxon>Trichocoleus</taxon>
    </lineage>
</organism>
<evidence type="ECO:0000259" key="6">
    <source>
        <dbReference type="Pfam" id="PF01266"/>
    </source>
</evidence>
<evidence type="ECO:0000256" key="3">
    <source>
        <dbReference type="ARBA" id="ARBA00022630"/>
    </source>
</evidence>
<protein>
    <submittedName>
        <fullName evidence="8">FAD-dependent oxidoreductase</fullName>
    </submittedName>
</protein>
<dbReference type="InterPro" id="IPR038299">
    <property type="entry name" value="DAO_C_sf"/>
</dbReference>
<comment type="caution">
    <text evidence="8">The sequence shown here is derived from an EMBL/GenBank/DDBJ whole genome shotgun (WGS) entry which is preliminary data.</text>
</comment>
<dbReference type="RefSeq" id="WP_190437390.1">
    <property type="nucleotide sequence ID" value="NZ_JAMPKM010000011.1"/>
</dbReference>
<sequence>MNREEHVARLQSEAFDLLVIGGGATGTGIALDAATRNLKVALVERDDFAAGTSSRSTKLIHGGVRYLEQAVLRRDRSQFDLVRDALKERAVLLKIAPHLSQPLPIVMPLYNPLQIPYFFTGLKLYDALAGKANLAPSQFLSAKEIRDRLPMLRSAGLWGGVLYYDGQFNDARMNVALALTAAEAGAVVANHVEVVALNKANGKLCGATVRDRLSGDRWEIVAKVVINATGPFSDTIRQLDEPSATPMLRLSSGAHLVLAQQFSLPTTGILIPKTEDGRVLFILPWLGHTLVGTTDNSTTLSADPQASQEDIEYILRHLQKYFSIPVTQQDVRAAWAGLRPLVSDPKAADTAKLSRDHVINVSDSGLLTITGGKWTTYRKMASDTVNAALTLGNLNCDRPSQTESLKLVGAENYSPQGGIQLQTTYGLAPDVATHLNQAYGDRAIQVAELAREGYGQRLAKNYPYLEAEVVYGVKQEAARSGSDILARRTRLSFLDHQATQSALPRVVELLGNTLGWSQAQQQADLQRSATALKVSATATSNSPTAVLNDF</sequence>
<reference evidence="8 9" key="1">
    <citation type="submission" date="2022-04" db="EMBL/GenBank/DDBJ databases">
        <title>Positive selection, recombination, and allopatry shape intraspecific diversity of widespread and dominant cyanobacteria.</title>
        <authorList>
            <person name="Wei J."/>
            <person name="Shu W."/>
            <person name="Hu C."/>
        </authorList>
    </citation>
    <scope>NUCLEOTIDE SEQUENCE [LARGE SCALE GENOMIC DNA]</scope>
    <source>
        <strain evidence="8 9">GB2-A4</strain>
    </source>
</reference>
<keyword evidence="3" id="KW-0285">Flavoprotein</keyword>
<name>A0ABV0JAQ1_9CYAN</name>
<dbReference type="SUPFAM" id="SSF51905">
    <property type="entry name" value="FAD/NAD(P)-binding domain"/>
    <property type="match status" value="1"/>
</dbReference>
<dbReference type="Gene3D" id="3.30.9.10">
    <property type="entry name" value="D-Amino Acid Oxidase, subunit A, domain 2"/>
    <property type="match status" value="1"/>
</dbReference>
<comment type="cofactor">
    <cofactor evidence="1">
        <name>FAD</name>
        <dbReference type="ChEBI" id="CHEBI:57692"/>
    </cofactor>
</comment>
<proteinExistence type="inferred from homology"/>
<evidence type="ECO:0000256" key="2">
    <source>
        <dbReference type="ARBA" id="ARBA00007330"/>
    </source>
</evidence>
<dbReference type="InterPro" id="IPR006076">
    <property type="entry name" value="FAD-dep_OxRdtase"/>
</dbReference>
<feature type="domain" description="Alpha-glycerophosphate oxidase C-terminal" evidence="7">
    <location>
        <begin position="400"/>
        <end position="520"/>
    </location>
</feature>
<evidence type="ECO:0000259" key="7">
    <source>
        <dbReference type="Pfam" id="PF16901"/>
    </source>
</evidence>
<dbReference type="SUPFAM" id="SSF54373">
    <property type="entry name" value="FAD-linked reductases, C-terminal domain"/>
    <property type="match status" value="1"/>
</dbReference>
<keyword evidence="4" id="KW-0274">FAD</keyword>
<dbReference type="InterPro" id="IPR036188">
    <property type="entry name" value="FAD/NAD-bd_sf"/>
</dbReference>
<dbReference type="PROSITE" id="PS00978">
    <property type="entry name" value="FAD_G3PDH_2"/>
    <property type="match status" value="1"/>
</dbReference>
<dbReference type="EMBL" id="JAMPKM010000011">
    <property type="protein sequence ID" value="MEP0818853.1"/>
    <property type="molecule type" value="Genomic_DNA"/>
</dbReference>
<dbReference type="Gene3D" id="3.50.50.60">
    <property type="entry name" value="FAD/NAD(P)-binding domain"/>
    <property type="match status" value="1"/>
</dbReference>
<dbReference type="InterPro" id="IPR000447">
    <property type="entry name" value="G3P_DH_FAD-dep"/>
</dbReference>
<evidence type="ECO:0000313" key="8">
    <source>
        <dbReference type="EMBL" id="MEP0818853.1"/>
    </source>
</evidence>
<evidence type="ECO:0000313" key="9">
    <source>
        <dbReference type="Proteomes" id="UP001464891"/>
    </source>
</evidence>
<dbReference type="Gene3D" id="1.10.8.870">
    <property type="entry name" value="Alpha-glycerophosphate oxidase, cap domain"/>
    <property type="match status" value="1"/>
</dbReference>
<feature type="domain" description="FAD dependent oxidoreductase" evidence="6">
    <location>
        <begin position="16"/>
        <end position="378"/>
    </location>
</feature>
<dbReference type="Pfam" id="PF16901">
    <property type="entry name" value="DAO_C"/>
    <property type="match status" value="1"/>
</dbReference>
<comment type="similarity">
    <text evidence="2">Belongs to the FAD-dependent glycerol-3-phosphate dehydrogenase family.</text>
</comment>
<gene>
    <name evidence="8" type="ORF">NC998_17285</name>
</gene>
<keyword evidence="5" id="KW-0560">Oxidoreductase</keyword>
<dbReference type="InterPro" id="IPR031656">
    <property type="entry name" value="DAO_C"/>
</dbReference>
<evidence type="ECO:0000256" key="4">
    <source>
        <dbReference type="ARBA" id="ARBA00022827"/>
    </source>
</evidence>
<dbReference type="PANTHER" id="PTHR11985">
    <property type="entry name" value="GLYCEROL-3-PHOSPHATE DEHYDROGENASE"/>
    <property type="match status" value="1"/>
</dbReference>
<evidence type="ECO:0000256" key="1">
    <source>
        <dbReference type="ARBA" id="ARBA00001974"/>
    </source>
</evidence>
<accession>A0ABV0JAQ1</accession>
<dbReference type="PRINTS" id="PR01001">
    <property type="entry name" value="FADG3PDH"/>
</dbReference>
<keyword evidence="9" id="KW-1185">Reference proteome</keyword>
<evidence type="ECO:0000256" key="5">
    <source>
        <dbReference type="ARBA" id="ARBA00023002"/>
    </source>
</evidence>
<dbReference type="Pfam" id="PF01266">
    <property type="entry name" value="DAO"/>
    <property type="match status" value="1"/>
</dbReference>